<name>A0A383ABD7_9ZZZZ</name>
<dbReference type="InterPro" id="IPR003749">
    <property type="entry name" value="ThiS/MoaD-like"/>
</dbReference>
<gene>
    <name evidence="1" type="ORF">METZ01_LOCUS458030</name>
</gene>
<protein>
    <recommendedName>
        <fullName evidence="2">Molybdopterin synthase sulfur carrier subunit</fullName>
    </recommendedName>
</protein>
<dbReference type="Pfam" id="PF02597">
    <property type="entry name" value="ThiS"/>
    <property type="match status" value="1"/>
</dbReference>
<evidence type="ECO:0008006" key="2">
    <source>
        <dbReference type="Google" id="ProtNLM"/>
    </source>
</evidence>
<dbReference type="Gene3D" id="3.10.20.30">
    <property type="match status" value="1"/>
</dbReference>
<dbReference type="EMBL" id="UINC01190831">
    <property type="protein sequence ID" value="SVE05176.1"/>
    <property type="molecule type" value="Genomic_DNA"/>
</dbReference>
<sequence>MTRVEIPIEIARRFSNGATSHNVQASDLQDVLNELEKQFPGMRDALNSGLAVAIDSSILQDWFLEEVNENSEIRFIPAIDGG</sequence>
<dbReference type="InterPro" id="IPR012675">
    <property type="entry name" value="Beta-grasp_dom_sf"/>
</dbReference>
<organism evidence="1">
    <name type="scientific">marine metagenome</name>
    <dbReference type="NCBI Taxonomy" id="408172"/>
    <lineage>
        <taxon>unclassified sequences</taxon>
        <taxon>metagenomes</taxon>
        <taxon>ecological metagenomes</taxon>
    </lineage>
</organism>
<proteinExistence type="predicted"/>
<reference evidence="1" key="1">
    <citation type="submission" date="2018-05" db="EMBL/GenBank/DDBJ databases">
        <authorList>
            <person name="Lanie J.A."/>
            <person name="Ng W.-L."/>
            <person name="Kazmierczak K.M."/>
            <person name="Andrzejewski T.M."/>
            <person name="Davidsen T.M."/>
            <person name="Wayne K.J."/>
            <person name="Tettelin H."/>
            <person name="Glass J.I."/>
            <person name="Rusch D."/>
            <person name="Podicherti R."/>
            <person name="Tsui H.-C.T."/>
            <person name="Winkler M.E."/>
        </authorList>
    </citation>
    <scope>NUCLEOTIDE SEQUENCE</scope>
</reference>
<accession>A0A383ABD7</accession>
<dbReference type="SUPFAM" id="SSF54285">
    <property type="entry name" value="MoaD/ThiS"/>
    <property type="match status" value="1"/>
</dbReference>
<evidence type="ECO:0000313" key="1">
    <source>
        <dbReference type="EMBL" id="SVE05176.1"/>
    </source>
</evidence>
<dbReference type="AlphaFoldDB" id="A0A383ABD7"/>
<dbReference type="InterPro" id="IPR016155">
    <property type="entry name" value="Mopterin_synth/thiamin_S_b"/>
</dbReference>